<reference evidence="4" key="1">
    <citation type="journal article" date="2019" name="Int. J. Syst. Evol. Microbiol.">
        <title>The Global Catalogue of Microorganisms (GCM) 10K type strain sequencing project: providing services to taxonomists for standard genome sequencing and annotation.</title>
        <authorList>
            <consortium name="The Broad Institute Genomics Platform"/>
            <consortium name="The Broad Institute Genome Sequencing Center for Infectious Disease"/>
            <person name="Wu L."/>
            <person name="Ma J."/>
        </authorList>
    </citation>
    <scope>NUCLEOTIDE SEQUENCE [LARGE SCALE GENOMIC DNA]</scope>
    <source>
        <strain evidence="4">JCM 17688</strain>
    </source>
</reference>
<feature type="domain" description="Cobalamin-independent methionine synthase MetE C-terminal/archaeal" evidence="2">
    <location>
        <begin position="12"/>
        <end position="329"/>
    </location>
</feature>
<accession>A0ABP8K8P2</accession>
<evidence type="ECO:0000256" key="1">
    <source>
        <dbReference type="SAM" id="MobiDB-lite"/>
    </source>
</evidence>
<name>A0ABP8K8P2_9ACTN</name>
<dbReference type="InterPro" id="IPR038071">
    <property type="entry name" value="UROD/MetE-like_sf"/>
</dbReference>
<organism evidence="3 4">
    <name type="scientific">Tsukamurella soli</name>
    <dbReference type="NCBI Taxonomy" id="644556"/>
    <lineage>
        <taxon>Bacteria</taxon>
        <taxon>Bacillati</taxon>
        <taxon>Actinomycetota</taxon>
        <taxon>Actinomycetes</taxon>
        <taxon>Mycobacteriales</taxon>
        <taxon>Tsukamurellaceae</taxon>
        <taxon>Tsukamurella</taxon>
    </lineage>
</organism>
<dbReference type="Proteomes" id="UP001500635">
    <property type="component" value="Unassembled WGS sequence"/>
</dbReference>
<gene>
    <name evidence="3" type="ORF">GCM10023147_43040</name>
</gene>
<dbReference type="InterPro" id="IPR002629">
    <property type="entry name" value="Met_Synth_C/arc"/>
</dbReference>
<dbReference type="EMBL" id="BAABFR010000098">
    <property type="protein sequence ID" value="GAA4402438.1"/>
    <property type="molecule type" value="Genomic_DNA"/>
</dbReference>
<sequence length="338" mass="34965">MPDASRLSGVATGVGSHPGTDPRAAAEIVVGEVALPYVPELPARGLGADMIGHAAGLLADVRVDVSTTGYRIGGAKGAVERTISDLLRRDVDAFEEVYELAGLRGRGRAIKIASAGPLTLAASLELVNGHRAARDRGARRDIAESLAEGLRTYAADLARWCGATVVVQLDEPMANIVLTGRIPALTRLDPIPPLPLPDATDLLNTVLDGLGDHPTLLHLCGPIDWALVRGAHADGVGVDPSRLTERDYDGVGELVESGRVLGLGIVPPVPGVSKPVLEKVIEPAVRLFDAVGLPRAALARTFVSPACGLAGAPEAYVRPALALATRAADTIAAEPDAL</sequence>
<comment type="caution">
    <text evidence="3">The sequence shown here is derived from an EMBL/GenBank/DDBJ whole genome shotgun (WGS) entry which is preliminary data.</text>
</comment>
<evidence type="ECO:0000259" key="2">
    <source>
        <dbReference type="Pfam" id="PF01717"/>
    </source>
</evidence>
<dbReference type="Pfam" id="PF01717">
    <property type="entry name" value="Meth_synt_2"/>
    <property type="match status" value="1"/>
</dbReference>
<keyword evidence="4" id="KW-1185">Reference proteome</keyword>
<dbReference type="Gene3D" id="3.20.20.210">
    <property type="match status" value="1"/>
</dbReference>
<evidence type="ECO:0000313" key="3">
    <source>
        <dbReference type="EMBL" id="GAA4402438.1"/>
    </source>
</evidence>
<proteinExistence type="predicted"/>
<dbReference type="SUPFAM" id="SSF51726">
    <property type="entry name" value="UROD/MetE-like"/>
    <property type="match status" value="1"/>
</dbReference>
<dbReference type="RefSeq" id="WP_344999974.1">
    <property type="nucleotide sequence ID" value="NZ_BAABFR010000098.1"/>
</dbReference>
<evidence type="ECO:0000313" key="4">
    <source>
        <dbReference type="Proteomes" id="UP001500635"/>
    </source>
</evidence>
<protein>
    <recommendedName>
        <fullName evidence="2">Cobalamin-independent methionine synthase MetE C-terminal/archaeal domain-containing protein</fullName>
    </recommendedName>
</protein>
<feature type="region of interest" description="Disordered" evidence="1">
    <location>
        <begin position="1"/>
        <end position="21"/>
    </location>
</feature>